<evidence type="ECO:0000313" key="6">
    <source>
        <dbReference type="EMBL" id="KAE9292985.1"/>
    </source>
</evidence>
<dbReference type="Proteomes" id="UP000488956">
    <property type="component" value="Unassembled WGS sequence"/>
</dbReference>
<evidence type="ECO:0000313" key="8">
    <source>
        <dbReference type="Proteomes" id="UP000437068"/>
    </source>
</evidence>
<dbReference type="AlphaFoldDB" id="A0A6A3Z1M3"/>
<proteinExistence type="predicted"/>
<dbReference type="EMBL" id="QXFX01002451">
    <property type="protein sequence ID" value="KAE9076883.1"/>
    <property type="molecule type" value="Genomic_DNA"/>
</dbReference>
<evidence type="ECO:0000313" key="12">
    <source>
        <dbReference type="Proteomes" id="UP000488956"/>
    </source>
</evidence>
<dbReference type="Proteomes" id="UP000433483">
    <property type="component" value="Unassembled WGS sequence"/>
</dbReference>
<evidence type="ECO:0000313" key="2">
    <source>
        <dbReference type="EMBL" id="KAE9098757.1"/>
    </source>
</evidence>
<evidence type="ECO:0000313" key="1">
    <source>
        <dbReference type="EMBL" id="KAE9076883.1"/>
    </source>
</evidence>
<dbReference type="EMBL" id="QXGD01000708">
    <property type="protein sequence ID" value="KAE9227706.1"/>
    <property type="molecule type" value="Genomic_DNA"/>
</dbReference>
<dbReference type="Proteomes" id="UP000437068">
    <property type="component" value="Unassembled WGS sequence"/>
</dbReference>
<protein>
    <submittedName>
        <fullName evidence="5">Uncharacterized protein</fullName>
    </submittedName>
</protein>
<dbReference type="Proteomes" id="UP000441208">
    <property type="component" value="Unassembled WGS sequence"/>
</dbReference>
<organism evidence="5 9">
    <name type="scientific">Phytophthora fragariae</name>
    <dbReference type="NCBI Taxonomy" id="53985"/>
    <lineage>
        <taxon>Eukaryota</taxon>
        <taxon>Sar</taxon>
        <taxon>Stramenopiles</taxon>
        <taxon>Oomycota</taxon>
        <taxon>Peronosporomycetes</taxon>
        <taxon>Peronosporales</taxon>
        <taxon>Peronosporaceae</taxon>
        <taxon>Phytophthora</taxon>
    </lineage>
</organism>
<evidence type="ECO:0000313" key="4">
    <source>
        <dbReference type="EMBL" id="KAE9198598.1"/>
    </source>
</evidence>
<evidence type="ECO:0000313" key="3">
    <source>
        <dbReference type="EMBL" id="KAE9143694.1"/>
    </source>
</evidence>
<evidence type="ECO:0000313" key="9">
    <source>
        <dbReference type="Proteomes" id="UP000440367"/>
    </source>
</evidence>
<sequence length="82" mass="8529">MASEQAAPSCFYLSTRFTRSSYLLARRASSSAAPALIQALPGAKRRVRLLAAAGGAAEGGRMRLLDAGAGQTQNESDAFVVI</sequence>
<gene>
    <name evidence="6" type="ORF">PF001_g18468</name>
    <name evidence="5" type="ORF">PF002_g13741</name>
    <name evidence="4" type="ORF">PF005_g16069</name>
    <name evidence="3" type="ORF">PF006_g11297</name>
    <name evidence="2" type="ORF">PF007_g16139</name>
    <name evidence="1" type="ORF">PF010_g23724</name>
</gene>
<dbReference type="EMBL" id="QXGB01001029">
    <property type="protein sequence ID" value="KAE9198598.1"/>
    <property type="molecule type" value="Genomic_DNA"/>
</dbReference>
<name>A0A6A3Z1M3_9STRA</name>
<evidence type="ECO:0000313" key="5">
    <source>
        <dbReference type="EMBL" id="KAE9227706.1"/>
    </source>
</evidence>
<evidence type="ECO:0000313" key="11">
    <source>
        <dbReference type="Proteomes" id="UP000441208"/>
    </source>
</evidence>
<keyword evidence="7" id="KW-1185">Reference proteome</keyword>
<dbReference type="EMBL" id="QXGA01000598">
    <property type="protein sequence ID" value="KAE9143694.1"/>
    <property type="molecule type" value="Genomic_DNA"/>
</dbReference>
<reference evidence="7 8" key="1">
    <citation type="submission" date="2018-08" db="EMBL/GenBank/DDBJ databases">
        <title>Genomic investigation of the strawberry pathogen Phytophthora fragariae indicates pathogenicity is determined by transcriptional variation in three key races.</title>
        <authorList>
            <person name="Adams T.M."/>
            <person name="Armitage A.D."/>
            <person name="Sobczyk M.K."/>
            <person name="Bates H.J."/>
            <person name="Dunwell J.M."/>
            <person name="Nellist C.F."/>
            <person name="Harrison R.J."/>
        </authorList>
    </citation>
    <scope>NUCLEOTIDE SEQUENCE [LARGE SCALE GENOMIC DNA]</scope>
    <source>
        <strain evidence="6 8">A4</strain>
        <strain evidence="5 9">BC-1</strain>
        <strain evidence="4 7">NOV-27</strain>
        <strain evidence="3 10">NOV-5</strain>
        <strain evidence="2 11">NOV-71</strain>
        <strain evidence="1 12">ONT-3</strain>
    </source>
</reference>
<dbReference type="Proteomes" id="UP000440367">
    <property type="component" value="Unassembled WGS sequence"/>
</dbReference>
<evidence type="ECO:0000313" key="10">
    <source>
        <dbReference type="Proteomes" id="UP000440732"/>
    </source>
</evidence>
<dbReference type="EMBL" id="QXGE01001411">
    <property type="protein sequence ID" value="KAE9292985.1"/>
    <property type="molecule type" value="Genomic_DNA"/>
</dbReference>
<comment type="caution">
    <text evidence="5">The sequence shown here is derived from an EMBL/GenBank/DDBJ whole genome shotgun (WGS) entry which is preliminary data.</text>
</comment>
<evidence type="ECO:0000313" key="7">
    <source>
        <dbReference type="Proteomes" id="UP000433483"/>
    </source>
</evidence>
<accession>A0A6A3Z1M3</accession>
<dbReference type="EMBL" id="QXFZ01001024">
    <property type="protein sequence ID" value="KAE9098757.1"/>
    <property type="molecule type" value="Genomic_DNA"/>
</dbReference>
<dbReference type="Proteomes" id="UP000440732">
    <property type="component" value="Unassembled WGS sequence"/>
</dbReference>